<accession>A0ABR8ZH56</accession>
<dbReference type="EMBL" id="JACYFS010000013">
    <property type="protein sequence ID" value="MBD8084615.1"/>
    <property type="molecule type" value="Genomic_DNA"/>
</dbReference>
<dbReference type="PANTHER" id="PTHR12526:SF630">
    <property type="entry name" value="GLYCOSYLTRANSFERASE"/>
    <property type="match status" value="1"/>
</dbReference>
<reference evidence="3 4" key="1">
    <citation type="submission" date="2020-09" db="EMBL/GenBank/DDBJ databases">
        <title>Genome seq and assembly of Chryseobacterium sp.</title>
        <authorList>
            <person name="Chhetri G."/>
        </authorList>
    </citation>
    <scope>NUCLEOTIDE SEQUENCE [LARGE SCALE GENOMIC DNA]</scope>
    <source>
        <strain evidence="3 4">GCR10</strain>
    </source>
</reference>
<feature type="domain" description="Glycosyltransferase subfamily 4-like N-terminal" evidence="2">
    <location>
        <begin position="13"/>
        <end position="172"/>
    </location>
</feature>
<name>A0ABR8ZH56_9FLAO</name>
<dbReference type="RefSeq" id="WP_191738533.1">
    <property type="nucleotide sequence ID" value="NZ_JACYFS010000013.1"/>
</dbReference>
<evidence type="ECO:0000313" key="3">
    <source>
        <dbReference type="EMBL" id="MBD8084615.1"/>
    </source>
</evidence>
<evidence type="ECO:0000313" key="4">
    <source>
        <dbReference type="Proteomes" id="UP000637299"/>
    </source>
</evidence>
<organism evidence="3 4">
    <name type="scientific">Chryseobacterium caseinilyticum</name>
    <dbReference type="NCBI Taxonomy" id="2771428"/>
    <lineage>
        <taxon>Bacteria</taxon>
        <taxon>Pseudomonadati</taxon>
        <taxon>Bacteroidota</taxon>
        <taxon>Flavobacteriia</taxon>
        <taxon>Flavobacteriales</taxon>
        <taxon>Weeksellaceae</taxon>
        <taxon>Chryseobacterium group</taxon>
        <taxon>Chryseobacterium</taxon>
    </lineage>
</organism>
<evidence type="ECO:0000259" key="1">
    <source>
        <dbReference type="Pfam" id="PF00534"/>
    </source>
</evidence>
<evidence type="ECO:0000259" key="2">
    <source>
        <dbReference type="Pfam" id="PF13439"/>
    </source>
</evidence>
<dbReference type="Gene3D" id="3.40.50.2000">
    <property type="entry name" value="Glycogen Phosphorylase B"/>
    <property type="match status" value="2"/>
</dbReference>
<dbReference type="Pfam" id="PF13439">
    <property type="entry name" value="Glyco_transf_4"/>
    <property type="match status" value="1"/>
</dbReference>
<comment type="caution">
    <text evidence="3">The sequence shown here is derived from an EMBL/GenBank/DDBJ whole genome shotgun (WGS) entry which is preliminary data.</text>
</comment>
<proteinExistence type="predicted"/>
<dbReference type="InterPro" id="IPR028098">
    <property type="entry name" value="Glyco_trans_4-like_N"/>
</dbReference>
<keyword evidence="4" id="KW-1185">Reference proteome</keyword>
<sequence>MKILFVIESLGNGGAERALISTINILIKRGVSCEVATLFEEHDLLSELERNGVVVHQLNVGFRWNVFKILSQLKALLTNRKYDIVDTHLFFAHFYVGILKTIRFPQLKTIVTLHNLGYQADPATTVIKKFRKLLDKQSLNTFDIKLAVSKSVKNHFIDELNLNDVKVLHNGFVVKEFSSPQGSKPLVFSSDKMNILTPGRLVKEKGHEFLIKAIIDINKSVHSLHFFFAGDGHMKEVIENLIVEHDIDNITLLGNLEQQELFNYILYADLIVIPSVSEGFGMVVGESMVLNKAILATNVGGIPDFIDNGINGIMVNAKSHTELKENIELLINNDDLRKQLGAAARQKVQIFNIDKIVEKRIEIYKKLIS</sequence>
<dbReference type="SUPFAM" id="SSF53756">
    <property type="entry name" value="UDP-Glycosyltransferase/glycogen phosphorylase"/>
    <property type="match status" value="1"/>
</dbReference>
<dbReference type="InterPro" id="IPR001296">
    <property type="entry name" value="Glyco_trans_1"/>
</dbReference>
<dbReference type="PANTHER" id="PTHR12526">
    <property type="entry name" value="GLYCOSYLTRANSFERASE"/>
    <property type="match status" value="1"/>
</dbReference>
<dbReference type="CDD" id="cd03801">
    <property type="entry name" value="GT4_PimA-like"/>
    <property type="match status" value="1"/>
</dbReference>
<dbReference type="Pfam" id="PF00534">
    <property type="entry name" value="Glycos_transf_1"/>
    <property type="match status" value="1"/>
</dbReference>
<gene>
    <name evidence="3" type="ORF">IC610_19605</name>
</gene>
<protein>
    <submittedName>
        <fullName evidence="3">Glycosyltransferase family 4 protein</fullName>
    </submittedName>
</protein>
<dbReference type="Proteomes" id="UP000637299">
    <property type="component" value="Unassembled WGS sequence"/>
</dbReference>
<feature type="domain" description="Glycosyl transferase family 1" evidence="1">
    <location>
        <begin position="187"/>
        <end position="346"/>
    </location>
</feature>